<feature type="domain" description="Major facilitator superfamily (MFS) profile" evidence="9">
    <location>
        <begin position="39"/>
        <end position="458"/>
    </location>
</feature>
<dbReference type="InterPro" id="IPR020846">
    <property type="entry name" value="MFS_dom"/>
</dbReference>
<evidence type="ECO:0000259" key="9">
    <source>
        <dbReference type="PROSITE" id="PS50850"/>
    </source>
</evidence>
<evidence type="ECO:0000256" key="5">
    <source>
        <dbReference type="ARBA" id="ARBA00022989"/>
    </source>
</evidence>
<dbReference type="FunFam" id="1.20.1250.20:FF:000134">
    <property type="entry name" value="MFS sugar transporter protein"/>
    <property type="match status" value="1"/>
</dbReference>
<evidence type="ECO:0000313" key="11">
    <source>
        <dbReference type="Proteomes" id="UP000294947"/>
    </source>
</evidence>
<comment type="similarity">
    <text evidence="2 7">Belongs to the major facilitator superfamily. Sugar transporter (TC 2.A.1.1) family.</text>
</comment>
<feature type="transmembrane region" description="Helical" evidence="8">
    <location>
        <begin position="127"/>
        <end position="151"/>
    </location>
</feature>
<protein>
    <submittedName>
        <fullName evidence="10">Sugar porter family MFS transporter</fullName>
    </submittedName>
</protein>
<dbReference type="InterPro" id="IPR050820">
    <property type="entry name" value="MFS_Sugar_Transporter"/>
</dbReference>
<feature type="transmembrane region" description="Helical" evidence="8">
    <location>
        <begin position="434"/>
        <end position="454"/>
    </location>
</feature>
<comment type="subcellular location">
    <subcellularLocation>
        <location evidence="1">Cell membrane</location>
        <topology evidence="1">Multi-pass membrane protein</topology>
    </subcellularLocation>
</comment>
<dbReference type="AlphaFoldDB" id="A0A4V2YK10"/>
<feature type="transmembrane region" description="Helical" evidence="8">
    <location>
        <begin position="306"/>
        <end position="325"/>
    </location>
</feature>
<feature type="transmembrane region" description="Helical" evidence="8">
    <location>
        <begin position="38"/>
        <end position="64"/>
    </location>
</feature>
<feature type="transmembrane region" description="Helical" evidence="8">
    <location>
        <begin position="104"/>
        <end position="121"/>
    </location>
</feature>
<dbReference type="Proteomes" id="UP000294947">
    <property type="component" value="Unassembled WGS sequence"/>
</dbReference>
<feature type="transmembrane region" description="Helical" evidence="8">
    <location>
        <begin position="406"/>
        <end position="428"/>
    </location>
</feature>
<dbReference type="NCBIfam" id="TIGR00879">
    <property type="entry name" value="SP"/>
    <property type="match status" value="1"/>
</dbReference>
<feature type="transmembrane region" description="Helical" evidence="8">
    <location>
        <begin position="337"/>
        <end position="357"/>
    </location>
</feature>
<feature type="transmembrane region" description="Helical" evidence="8">
    <location>
        <begin position="270"/>
        <end position="294"/>
    </location>
</feature>
<evidence type="ECO:0000313" key="10">
    <source>
        <dbReference type="EMBL" id="TDD40977.1"/>
    </source>
</evidence>
<keyword evidence="4 8" id="KW-0812">Transmembrane</keyword>
<dbReference type="PROSITE" id="PS00217">
    <property type="entry name" value="SUGAR_TRANSPORT_2"/>
    <property type="match status" value="1"/>
</dbReference>
<dbReference type="InterPro" id="IPR036259">
    <property type="entry name" value="MFS_trans_sf"/>
</dbReference>
<evidence type="ECO:0000256" key="4">
    <source>
        <dbReference type="ARBA" id="ARBA00022692"/>
    </source>
</evidence>
<dbReference type="PANTHER" id="PTHR48023">
    <property type="entry name" value="D-XYLOSE-PROTON SYMPORTER-LIKE 2"/>
    <property type="match status" value="1"/>
</dbReference>
<accession>A0A4V2YK10</accession>
<keyword evidence="5 8" id="KW-1133">Transmembrane helix</keyword>
<dbReference type="SUPFAM" id="SSF103473">
    <property type="entry name" value="MFS general substrate transporter"/>
    <property type="match status" value="1"/>
</dbReference>
<dbReference type="Gene3D" id="1.20.1250.20">
    <property type="entry name" value="MFS general substrate transporter like domains"/>
    <property type="match status" value="1"/>
</dbReference>
<keyword evidence="3 7" id="KW-0813">Transport</keyword>
<feature type="transmembrane region" description="Helical" evidence="8">
    <location>
        <begin position="76"/>
        <end position="97"/>
    </location>
</feature>
<keyword evidence="11" id="KW-1185">Reference proteome</keyword>
<reference evidence="10 11" key="1">
    <citation type="submission" date="2019-03" db="EMBL/GenBank/DDBJ databases">
        <title>Draft genome sequences of novel Actinobacteria.</title>
        <authorList>
            <person name="Sahin N."/>
            <person name="Ay H."/>
            <person name="Saygin H."/>
        </authorList>
    </citation>
    <scope>NUCLEOTIDE SEQUENCE [LARGE SCALE GENOMIC DNA]</scope>
    <source>
        <strain evidence="10 11">7K502</strain>
    </source>
</reference>
<name>A0A4V2YK10_9PSEU</name>
<evidence type="ECO:0000256" key="8">
    <source>
        <dbReference type="SAM" id="Phobius"/>
    </source>
</evidence>
<feature type="transmembrane region" description="Helical" evidence="8">
    <location>
        <begin position="363"/>
        <end position="385"/>
    </location>
</feature>
<organism evidence="10 11">
    <name type="scientific">Saccharopolyspora elongata</name>
    <dbReference type="NCBI Taxonomy" id="2530387"/>
    <lineage>
        <taxon>Bacteria</taxon>
        <taxon>Bacillati</taxon>
        <taxon>Actinomycetota</taxon>
        <taxon>Actinomycetes</taxon>
        <taxon>Pseudonocardiales</taxon>
        <taxon>Pseudonocardiaceae</taxon>
        <taxon>Saccharopolyspora</taxon>
    </lineage>
</organism>
<gene>
    <name evidence="10" type="ORF">E1288_34075</name>
</gene>
<proteinExistence type="inferred from homology"/>
<evidence type="ECO:0000256" key="3">
    <source>
        <dbReference type="ARBA" id="ARBA00022448"/>
    </source>
</evidence>
<feature type="transmembrane region" description="Helical" evidence="8">
    <location>
        <begin position="163"/>
        <end position="185"/>
    </location>
</feature>
<dbReference type="InterPro" id="IPR005828">
    <property type="entry name" value="MFS_sugar_transport-like"/>
</dbReference>
<evidence type="ECO:0000256" key="6">
    <source>
        <dbReference type="ARBA" id="ARBA00023136"/>
    </source>
</evidence>
<dbReference type="InterPro" id="IPR003663">
    <property type="entry name" value="Sugar/inositol_transpt"/>
</dbReference>
<evidence type="ECO:0000256" key="2">
    <source>
        <dbReference type="ARBA" id="ARBA00010992"/>
    </source>
</evidence>
<comment type="caution">
    <text evidence="10">The sequence shown here is derived from an EMBL/GenBank/DDBJ whole genome shotgun (WGS) entry which is preliminary data.</text>
</comment>
<feature type="transmembrane region" description="Helical" evidence="8">
    <location>
        <begin position="191"/>
        <end position="212"/>
    </location>
</feature>
<dbReference type="PROSITE" id="PS50850">
    <property type="entry name" value="MFS"/>
    <property type="match status" value="1"/>
</dbReference>
<keyword evidence="6 8" id="KW-0472">Membrane</keyword>
<dbReference type="Pfam" id="PF00083">
    <property type="entry name" value="Sugar_tr"/>
    <property type="match status" value="1"/>
</dbReference>
<sequence>MQVVLHVTVLQRRWVRSMKQVASQQAPVEQRREVPPGLVYFLGALGAILWGYDNGVIAGALLFMTEEFHLGPAAQGVVSSSLAIGAGAGAVVSGALANPLGRKRLVFIASLVFMGGTLAWATSGSVAMLVVGRIVIGVGIGIVSVSVPIYLAEISPARIRGRIGALTQLMIASGILLSYVVGYALSPFEAWRWMVAFALAPALVLIAGIWVLPESPRWLLTRGRDEEAREELARQVPAHEVEQAMREMRETFHRAKPSWREGFRPGVRRIVLVAVGLAVLTQLLGINTITYYAPTILKSIGFSEEASLLNTIGFGIVSIIFTVLASRLLDGWGRRPLLMVGALVMGLSMTTMAVLSWTAGLTLGASGIIAIACLVVFKAMFSLSWGTSSRIVIAEILPLRVRGSALGIAEVFNFASTFALSLTFPILLAAGSGLAFVLFGVMGLLACLFVGVLVPETKGKTLEEIEAEMLPADKR</sequence>
<dbReference type="PRINTS" id="PR00171">
    <property type="entry name" value="SUGRTRNSPORT"/>
</dbReference>
<evidence type="ECO:0000256" key="1">
    <source>
        <dbReference type="ARBA" id="ARBA00004651"/>
    </source>
</evidence>
<dbReference type="GO" id="GO:1904659">
    <property type="term" value="P:D-glucose transmembrane transport"/>
    <property type="evidence" value="ECO:0007669"/>
    <property type="project" value="TreeGrafter"/>
</dbReference>
<dbReference type="InterPro" id="IPR005829">
    <property type="entry name" value="Sugar_transporter_CS"/>
</dbReference>
<evidence type="ECO:0000256" key="7">
    <source>
        <dbReference type="RuleBase" id="RU003346"/>
    </source>
</evidence>
<dbReference type="EMBL" id="SMKW01000064">
    <property type="protein sequence ID" value="TDD40977.1"/>
    <property type="molecule type" value="Genomic_DNA"/>
</dbReference>
<dbReference type="PANTHER" id="PTHR48023:SF4">
    <property type="entry name" value="D-XYLOSE-PROTON SYMPORTER-LIKE 2"/>
    <property type="match status" value="1"/>
</dbReference>
<dbReference type="PROSITE" id="PS00216">
    <property type="entry name" value="SUGAR_TRANSPORT_1"/>
    <property type="match status" value="1"/>
</dbReference>
<dbReference type="GO" id="GO:0022857">
    <property type="term" value="F:transmembrane transporter activity"/>
    <property type="evidence" value="ECO:0007669"/>
    <property type="project" value="InterPro"/>
</dbReference>
<dbReference type="OrthoDB" id="4008739at2"/>
<dbReference type="GO" id="GO:0005886">
    <property type="term" value="C:plasma membrane"/>
    <property type="evidence" value="ECO:0007669"/>
    <property type="project" value="UniProtKB-SubCell"/>
</dbReference>